<reference evidence="12 13" key="1">
    <citation type="submission" date="2014-04" db="EMBL/GenBank/DDBJ databases">
        <authorList>
            <consortium name="DOE Joint Genome Institute"/>
            <person name="Kuo A."/>
            <person name="Kohler A."/>
            <person name="Jargeat P."/>
            <person name="Nagy L.G."/>
            <person name="Floudas D."/>
            <person name="Copeland A."/>
            <person name="Barry K.W."/>
            <person name="Cichocki N."/>
            <person name="Veneault-Fourrey C."/>
            <person name="LaButti K."/>
            <person name="Lindquist E.A."/>
            <person name="Lipzen A."/>
            <person name="Lundell T."/>
            <person name="Morin E."/>
            <person name="Murat C."/>
            <person name="Sun H."/>
            <person name="Tunlid A."/>
            <person name="Henrissat B."/>
            <person name="Grigoriev I.V."/>
            <person name="Hibbett D.S."/>
            <person name="Martin F."/>
            <person name="Nordberg H.P."/>
            <person name="Cantor M.N."/>
            <person name="Hua S.X."/>
        </authorList>
    </citation>
    <scope>NUCLEOTIDE SEQUENCE [LARGE SCALE GENOMIC DNA]</scope>
    <source>
        <strain evidence="12 13">Ve08.2h10</strain>
    </source>
</reference>
<evidence type="ECO:0000256" key="6">
    <source>
        <dbReference type="ARBA" id="ARBA00022801"/>
    </source>
</evidence>
<evidence type="ECO:0000256" key="9">
    <source>
        <dbReference type="ARBA" id="ARBA00025599"/>
    </source>
</evidence>
<comment type="similarity">
    <text evidence="2">Belongs to the REXO4 family.</text>
</comment>
<keyword evidence="6" id="KW-0378">Hydrolase</keyword>
<evidence type="ECO:0000256" key="5">
    <source>
        <dbReference type="ARBA" id="ARBA00022722"/>
    </source>
</evidence>
<dbReference type="HOGENOM" id="CLU_022453_6_0_1"/>
<evidence type="ECO:0000256" key="7">
    <source>
        <dbReference type="ARBA" id="ARBA00022839"/>
    </source>
</evidence>
<feature type="region of interest" description="Disordered" evidence="10">
    <location>
        <begin position="31"/>
        <end position="67"/>
    </location>
</feature>
<dbReference type="SUPFAM" id="SSF53098">
    <property type="entry name" value="Ribonuclease H-like"/>
    <property type="match status" value="1"/>
</dbReference>
<dbReference type="SMART" id="SM00479">
    <property type="entry name" value="EXOIII"/>
    <property type="match status" value="1"/>
</dbReference>
<dbReference type="InterPro" id="IPR013520">
    <property type="entry name" value="Ribonucl_H"/>
</dbReference>
<dbReference type="EMBL" id="KN825324">
    <property type="protein sequence ID" value="KIK92013.1"/>
    <property type="molecule type" value="Genomic_DNA"/>
</dbReference>
<dbReference type="AlphaFoldDB" id="A0A0D0DL91"/>
<feature type="region of interest" description="Disordered" evidence="10">
    <location>
        <begin position="261"/>
        <end position="300"/>
    </location>
</feature>
<evidence type="ECO:0000256" key="4">
    <source>
        <dbReference type="ARBA" id="ARBA00022552"/>
    </source>
</evidence>
<dbReference type="STRING" id="930991.A0A0D0DL91"/>
<keyword evidence="13" id="KW-1185">Reference proteome</keyword>
<dbReference type="InterPro" id="IPR037431">
    <property type="entry name" value="REX4_DEDDh_dom"/>
</dbReference>
<organism evidence="12 13">
    <name type="scientific">Paxillus rubicundulus Ve08.2h10</name>
    <dbReference type="NCBI Taxonomy" id="930991"/>
    <lineage>
        <taxon>Eukaryota</taxon>
        <taxon>Fungi</taxon>
        <taxon>Dikarya</taxon>
        <taxon>Basidiomycota</taxon>
        <taxon>Agaricomycotina</taxon>
        <taxon>Agaricomycetes</taxon>
        <taxon>Agaricomycetidae</taxon>
        <taxon>Boletales</taxon>
        <taxon>Paxilineae</taxon>
        <taxon>Paxillaceae</taxon>
        <taxon>Paxillus</taxon>
    </lineage>
</organism>
<dbReference type="GO" id="GO:0008408">
    <property type="term" value="F:3'-5' exonuclease activity"/>
    <property type="evidence" value="ECO:0007669"/>
    <property type="project" value="InterPro"/>
</dbReference>
<accession>A0A0D0DL91</accession>
<dbReference type="PANTHER" id="PTHR12801">
    <property type="entry name" value="RNA EXONUCLEASE REXO1 / RECO3 FAMILY MEMBER-RELATED"/>
    <property type="match status" value="1"/>
</dbReference>
<dbReference type="GO" id="GO:0006364">
    <property type="term" value="P:rRNA processing"/>
    <property type="evidence" value="ECO:0007669"/>
    <property type="project" value="UniProtKB-KW"/>
</dbReference>
<dbReference type="GO" id="GO:0000027">
    <property type="term" value="P:ribosomal large subunit assembly"/>
    <property type="evidence" value="ECO:0007669"/>
    <property type="project" value="TreeGrafter"/>
</dbReference>
<evidence type="ECO:0000256" key="3">
    <source>
        <dbReference type="ARBA" id="ARBA00016937"/>
    </source>
</evidence>
<dbReference type="PANTHER" id="PTHR12801:SF45">
    <property type="entry name" value="RNA EXONUCLEASE 4"/>
    <property type="match status" value="1"/>
</dbReference>
<reference evidence="13" key="2">
    <citation type="submission" date="2015-01" db="EMBL/GenBank/DDBJ databases">
        <title>Evolutionary Origins and Diversification of the Mycorrhizal Mutualists.</title>
        <authorList>
            <consortium name="DOE Joint Genome Institute"/>
            <consortium name="Mycorrhizal Genomics Consortium"/>
            <person name="Kohler A."/>
            <person name="Kuo A."/>
            <person name="Nagy L.G."/>
            <person name="Floudas D."/>
            <person name="Copeland A."/>
            <person name="Barry K.W."/>
            <person name="Cichocki N."/>
            <person name="Veneault-Fourrey C."/>
            <person name="LaButti K."/>
            <person name="Lindquist E.A."/>
            <person name="Lipzen A."/>
            <person name="Lundell T."/>
            <person name="Morin E."/>
            <person name="Murat C."/>
            <person name="Riley R."/>
            <person name="Ohm R."/>
            <person name="Sun H."/>
            <person name="Tunlid A."/>
            <person name="Henrissat B."/>
            <person name="Grigoriev I.V."/>
            <person name="Hibbett D.S."/>
            <person name="Martin F."/>
        </authorList>
    </citation>
    <scope>NUCLEOTIDE SEQUENCE [LARGE SCALE GENOMIC DNA]</scope>
    <source>
        <strain evidence="13">Ve08.2h10</strain>
    </source>
</reference>
<feature type="non-terminal residue" evidence="12">
    <location>
        <position position="1"/>
    </location>
</feature>
<feature type="non-terminal residue" evidence="12">
    <location>
        <position position="300"/>
    </location>
</feature>
<dbReference type="InterPro" id="IPR012337">
    <property type="entry name" value="RNaseH-like_sf"/>
</dbReference>
<evidence type="ECO:0000313" key="12">
    <source>
        <dbReference type="EMBL" id="KIK92013.1"/>
    </source>
</evidence>
<dbReference type="Pfam" id="PF00929">
    <property type="entry name" value="RNase_T"/>
    <property type="match status" value="1"/>
</dbReference>
<dbReference type="InterPro" id="IPR036397">
    <property type="entry name" value="RNaseH_sf"/>
</dbReference>
<protein>
    <recommendedName>
        <fullName evidence="3">RNA exonuclease 4</fullName>
    </recommendedName>
</protein>
<evidence type="ECO:0000256" key="8">
    <source>
        <dbReference type="ARBA" id="ARBA00023242"/>
    </source>
</evidence>
<comment type="function">
    <text evidence="9">Exoribonuclease involved in ribosome biosynthesis. Involved in the processing of ITS1, the internal transcribed spacer localized between the 18S and 5.8S rRNAs.</text>
</comment>
<dbReference type="FunCoup" id="A0A0D0DL91">
    <property type="interactions" value="597"/>
</dbReference>
<dbReference type="InParanoid" id="A0A0D0DL91"/>
<evidence type="ECO:0000256" key="2">
    <source>
        <dbReference type="ARBA" id="ARBA00010489"/>
    </source>
</evidence>
<dbReference type="FunFam" id="3.30.420.10:FF:000007">
    <property type="entry name" value="Interferon-stimulated exonuclease gene 20"/>
    <property type="match status" value="1"/>
</dbReference>
<keyword evidence="4" id="KW-0698">rRNA processing</keyword>
<evidence type="ECO:0000256" key="1">
    <source>
        <dbReference type="ARBA" id="ARBA00004123"/>
    </source>
</evidence>
<sequence>ASSNWLALQKVRSRIETFMIRFPPRKRVKIDDEASTSPSMSIAFPRGTPSVPSFQPKHNADNEGVDLNTAETKNGESIAGLRKMILGKVDYLSSQATPGKYVAIDCEMVGVGIEGAESSLARVSIVNYVGAIILDVFVRQREQVIDYRTQWSGVRRGDLATSFEQVQKTVADLIKDRILIGHAVYNDLKALLLSHPSAQTRDTQSLAYKYHLVKSRHPALRVLVRQELGVAIQGGEHSSVTDARATMALFRLHKKNWEGSLHLAPPSSASKRKRGSDPALDPVPQKGVSSGLATVVKRVG</sequence>
<dbReference type="Proteomes" id="UP000054538">
    <property type="component" value="Unassembled WGS sequence"/>
</dbReference>
<proteinExistence type="inferred from homology"/>
<evidence type="ECO:0000259" key="11">
    <source>
        <dbReference type="SMART" id="SM00479"/>
    </source>
</evidence>
<keyword evidence="8" id="KW-0539">Nucleus</keyword>
<dbReference type="OrthoDB" id="8191639at2759"/>
<keyword evidence="5" id="KW-0540">Nuclease</keyword>
<dbReference type="GO" id="GO:0003676">
    <property type="term" value="F:nucleic acid binding"/>
    <property type="evidence" value="ECO:0007669"/>
    <property type="project" value="InterPro"/>
</dbReference>
<comment type="subcellular location">
    <subcellularLocation>
        <location evidence="1">Nucleus</location>
    </subcellularLocation>
</comment>
<evidence type="ECO:0000313" key="13">
    <source>
        <dbReference type="Proteomes" id="UP000054538"/>
    </source>
</evidence>
<feature type="domain" description="Exonuclease" evidence="11">
    <location>
        <begin position="100"/>
        <end position="259"/>
    </location>
</feature>
<dbReference type="GO" id="GO:0005634">
    <property type="term" value="C:nucleus"/>
    <property type="evidence" value="ECO:0007669"/>
    <property type="project" value="UniProtKB-SubCell"/>
</dbReference>
<name>A0A0D0DL91_9AGAM</name>
<gene>
    <name evidence="12" type="ORF">PAXRUDRAFT_67738</name>
</gene>
<dbReference type="InterPro" id="IPR047021">
    <property type="entry name" value="REXO1/3/4-like"/>
</dbReference>
<dbReference type="CDD" id="cd06144">
    <property type="entry name" value="REX4_like"/>
    <property type="match status" value="1"/>
</dbReference>
<evidence type="ECO:0000256" key="10">
    <source>
        <dbReference type="SAM" id="MobiDB-lite"/>
    </source>
</evidence>
<dbReference type="Gene3D" id="3.30.420.10">
    <property type="entry name" value="Ribonuclease H-like superfamily/Ribonuclease H"/>
    <property type="match status" value="1"/>
</dbReference>
<keyword evidence="7" id="KW-0269">Exonuclease</keyword>